<gene>
    <name evidence="14" type="ORF">QNA08_11825</name>
</gene>
<dbReference type="CDD" id="cd00082">
    <property type="entry name" value="HisKA"/>
    <property type="match status" value="1"/>
</dbReference>
<dbReference type="InterPro" id="IPR005467">
    <property type="entry name" value="His_kinase_dom"/>
</dbReference>
<dbReference type="Proteomes" id="UP001321492">
    <property type="component" value="Unassembled WGS sequence"/>
</dbReference>
<dbReference type="SUPFAM" id="SSF47384">
    <property type="entry name" value="Homodimeric domain of signal transducing histidine kinase"/>
    <property type="match status" value="1"/>
</dbReference>
<evidence type="ECO:0000256" key="8">
    <source>
        <dbReference type="ARBA" id="ARBA00022989"/>
    </source>
</evidence>
<dbReference type="InterPro" id="IPR050428">
    <property type="entry name" value="TCS_sensor_his_kinase"/>
</dbReference>
<evidence type="ECO:0000256" key="9">
    <source>
        <dbReference type="ARBA" id="ARBA00023012"/>
    </source>
</evidence>
<dbReference type="Pfam" id="PF02518">
    <property type="entry name" value="HATPase_c"/>
    <property type="match status" value="1"/>
</dbReference>
<feature type="domain" description="HAMP" evidence="13">
    <location>
        <begin position="188"/>
        <end position="241"/>
    </location>
</feature>
<keyword evidence="9" id="KW-0902">Two-component regulatory system</keyword>
<evidence type="ECO:0000256" key="1">
    <source>
        <dbReference type="ARBA" id="ARBA00000085"/>
    </source>
</evidence>
<dbReference type="PANTHER" id="PTHR45436">
    <property type="entry name" value="SENSOR HISTIDINE KINASE YKOH"/>
    <property type="match status" value="1"/>
</dbReference>
<dbReference type="Pfam" id="PF00512">
    <property type="entry name" value="HisKA"/>
    <property type="match status" value="1"/>
</dbReference>
<organism evidence="14 15">
    <name type="scientific">Chelatococcus albus</name>
    <dbReference type="NCBI Taxonomy" id="3047466"/>
    <lineage>
        <taxon>Bacteria</taxon>
        <taxon>Pseudomonadati</taxon>
        <taxon>Pseudomonadota</taxon>
        <taxon>Alphaproteobacteria</taxon>
        <taxon>Hyphomicrobiales</taxon>
        <taxon>Chelatococcaceae</taxon>
        <taxon>Chelatococcus</taxon>
    </lineage>
</organism>
<reference evidence="14 15" key="1">
    <citation type="submission" date="2023-05" db="EMBL/GenBank/DDBJ databases">
        <title>Chelatococcus sp. nov., a moderately thermophilic bacterium isolated from hot spring microbial mat.</title>
        <authorList>
            <person name="Hu C.-J."/>
            <person name="Li W.-J."/>
        </authorList>
    </citation>
    <scope>NUCLEOTIDE SEQUENCE [LARGE SCALE GENOMIC DNA]</scope>
    <source>
        <strain evidence="14 15">SYSU G07232</strain>
    </source>
</reference>
<dbReference type="InterPro" id="IPR036097">
    <property type="entry name" value="HisK_dim/P_sf"/>
</dbReference>
<dbReference type="PROSITE" id="PS50109">
    <property type="entry name" value="HIS_KIN"/>
    <property type="match status" value="1"/>
</dbReference>
<feature type="transmembrane region" description="Helical" evidence="11">
    <location>
        <begin position="168"/>
        <end position="186"/>
    </location>
</feature>
<dbReference type="Gene3D" id="3.30.565.10">
    <property type="entry name" value="Histidine kinase-like ATPase, C-terminal domain"/>
    <property type="match status" value="1"/>
</dbReference>
<dbReference type="PANTHER" id="PTHR45436:SF15">
    <property type="entry name" value="SENSOR HISTIDINE KINASE CUSS"/>
    <property type="match status" value="1"/>
</dbReference>
<keyword evidence="4" id="KW-0597">Phosphoprotein</keyword>
<dbReference type="PRINTS" id="PR00344">
    <property type="entry name" value="BCTRLSENSOR"/>
</dbReference>
<evidence type="ECO:0000256" key="7">
    <source>
        <dbReference type="ARBA" id="ARBA00022777"/>
    </source>
</evidence>
<keyword evidence="5" id="KW-0808">Transferase</keyword>
<evidence type="ECO:0000256" key="6">
    <source>
        <dbReference type="ARBA" id="ARBA00022692"/>
    </source>
</evidence>
<comment type="catalytic activity">
    <reaction evidence="1">
        <text>ATP + protein L-histidine = ADP + protein N-phospho-L-histidine.</text>
        <dbReference type="EC" id="2.7.13.3"/>
    </reaction>
</comment>
<evidence type="ECO:0000313" key="14">
    <source>
        <dbReference type="EMBL" id="MDJ1158924.1"/>
    </source>
</evidence>
<dbReference type="SMART" id="SM00387">
    <property type="entry name" value="HATPase_c"/>
    <property type="match status" value="1"/>
</dbReference>
<dbReference type="InterPro" id="IPR003661">
    <property type="entry name" value="HisK_dim/P_dom"/>
</dbReference>
<dbReference type="SUPFAM" id="SSF55874">
    <property type="entry name" value="ATPase domain of HSP90 chaperone/DNA topoisomerase II/histidine kinase"/>
    <property type="match status" value="1"/>
</dbReference>
<dbReference type="CDD" id="cd00075">
    <property type="entry name" value="HATPase"/>
    <property type="match status" value="1"/>
</dbReference>
<evidence type="ECO:0000259" key="12">
    <source>
        <dbReference type="PROSITE" id="PS50109"/>
    </source>
</evidence>
<evidence type="ECO:0000256" key="10">
    <source>
        <dbReference type="ARBA" id="ARBA00023136"/>
    </source>
</evidence>
<evidence type="ECO:0000259" key="13">
    <source>
        <dbReference type="PROSITE" id="PS50885"/>
    </source>
</evidence>
<keyword evidence="7 14" id="KW-0418">Kinase</keyword>
<keyword evidence="6 11" id="KW-0812">Transmembrane</keyword>
<dbReference type="EMBL" id="JASJEV010000006">
    <property type="protein sequence ID" value="MDJ1158924.1"/>
    <property type="molecule type" value="Genomic_DNA"/>
</dbReference>
<dbReference type="PROSITE" id="PS50885">
    <property type="entry name" value="HAMP"/>
    <property type="match status" value="1"/>
</dbReference>
<evidence type="ECO:0000256" key="2">
    <source>
        <dbReference type="ARBA" id="ARBA00004141"/>
    </source>
</evidence>
<keyword evidence="8 11" id="KW-1133">Transmembrane helix</keyword>
<dbReference type="RefSeq" id="WP_283740912.1">
    <property type="nucleotide sequence ID" value="NZ_JASJEV010000006.1"/>
</dbReference>
<feature type="transmembrane region" description="Helical" evidence="11">
    <location>
        <begin position="7"/>
        <end position="37"/>
    </location>
</feature>
<keyword evidence="10 11" id="KW-0472">Membrane</keyword>
<dbReference type="InterPro" id="IPR036890">
    <property type="entry name" value="HATPase_C_sf"/>
</dbReference>
<feature type="domain" description="Histidine kinase" evidence="12">
    <location>
        <begin position="249"/>
        <end position="448"/>
    </location>
</feature>
<dbReference type="EC" id="2.7.13.3" evidence="3"/>
<evidence type="ECO:0000256" key="11">
    <source>
        <dbReference type="SAM" id="Phobius"/>
    </source>
</evidence>
<evidence type="ECO:0000256" key="3">
    <source>
        <dbReference type="ARBA" id="ARBA00012438"/>
    </source>
</evidence>
<protein>
    <recommendedName>
        <fullName evidence="3">histidine kinase</fullName>
        <ecNumber evidence="3">2.7.13.3</ecNumber>
    </recommendedName>
</protein>
<dbReference type="InterPro" id="IPR003594">
    <property type="entry name" value="HATPase_dom"/>
</dbReference>
<accession>A0ABT7AHS6</accession>
<dbReference type="Gene3D" id="1.10.287.130">
    <property type="match status" value="1"/>
</dbReference>
<dbReference type="GO" id="GO:0016301">
    <property type="term" value="F:kinase activity"/>
    <property type="evidence" value="ECO:0007669"/>
    <property type="project" value="UniProtKB-KW"/>
</dbReference>
<dbReference type="InterPro" id="IPR004358">
    <property type="entry name" value="Sig_transdc_His_kin-like_C"/>
</dbReference>
<evidence type="ECO:0000256" key="5">
    <source>
        <dbReference type="ARBA" id="ARBA00022679"/>
    </source>
</evidence>
<evidence type="ECO:0000256" key="4">
    <source>
        <dbReference type="ARBA" id="ARBA00022553"/>
    </source>
</evidence>
<proteinExistence type="predicted"/>
<sequence length="448" mass="47142">MRLGRSITFLATIAIATVSALVMVGATIVTIVVVMAMDEDNSSIGATSAVQTLKEAIARDAQGRLMVEPNGKLAALARNYPSFWYVVSDDRTTLLSGEVPGQNSQETPVRQSRIKYAQFEFLSDEKRLVGVAVSEETRAGQVLIEAGGLPLSMLENTLIVLSNNGPLLVLYGLILLATIASAVLVMPRLIARPVRQAAAEAEAIDGVPGGRRLADAGTPAELKPLVGAFNRALERIDAAAASQRNFLSNAAHELRTPLTKLRMKLEGVPDETIRASLVADVQHLSATVTTLLHLARLSGQPLAFAPVDLVALCRAAVAEVAPTALDRDIDIDFRADDPVVVVRGAEAAIRAAVTNLIENALRHAKATPSIVVEVTAPGRIRVIDSGCGIAVETRDVVLRPFIRGGHDDTEGAGLGLAIVAQVMSMHGGSVTIDETPGGGATFTLTFPA</sequence>
<dbReference type="SMART" id="SM00388">
    <property type="entry name" value="HisKA"/>
    <property type="match status" value="1"/>
</dbReference>
<evidence type="ECO:0000313" key="15">
    <source>
        <dbReference type="Proteomes" id="UP001321492"/>
    </source>
</evidence>
<comment type="caution">
    <text evidence="14">The sequence shown here is derived from an EMBL/GenBank/DDBJ whole genome shotgun (WGS) entry which is preliminary data.</text>
</comment>
<dbReference type="InterPro" id="IPR003660">
    <property type="entry name" value="HAMP_dom"/>
</dbReference>
<keyword evidence="15" id="KW-1185">Reference proteome</keyword>
<name>A0ABT7AHS6_9HYPH</name>
<comment type="subcellular location">
    <subcellularLocation>
        <location evidence="2">Membrane</location>
        <topology evidence="2">Multi-pass membrane protein</topology>
    </subcellularLocation>
</comment>